<feature type="transmembrane region" description="Helical" evidence="2">
    <location>
        <begin position="199"/>
        <end position="216"/>
    </location>
</feature>
<comment type="caution">
    <text evidence="3">The sequence shown here is derived from an EMBL/GenBank/DDBJ whole genome shotgun (WGS) entry which is preliminary data.</text>
</comment>
<keyword evidence="2" id="KW-0812">Transmembrane</keyword>
<dbReference type="EMBL" id="JACHGV010000001">
    <property type="protein sequence ID" value="MBB6074612.1"/>
    <property type="molecule type" value="Genomic_DNA"/>
</dbReference>
<evidence type="ECO:0000313" key="4">
    <source>
        <dbReference type="Proteomes" id="UP000591537"/>
    </source>
</evidence>
<accession>A0A7W9T7Y8</accession>
<gene>
    <name evidence="3" type="ORF">HNR57_000496</name>
</gene>
<sequence length="220" mass="24326">MGDEQLRRMREARQRRLDEQNQAPANLRPRTATHLQPAPPRPRRAPDQPSKPRPVPRRSAPTSRGGGAPANRTPRFGTGEPSRLGHAAALSALLWTVLLTTGWQLPLELADEVRLSWPWPAELAAREEAAPWYRDLVQYVFLSGPAVEKKWLYPAIAVAAAFALRWSRALPAAFHALLGWSAAVYGFAALTALGPSALRMWPVTAVIGGLSLLMLFRRPR</sequence>
<reference evidence="3 4" key="1">
    <citation type="submission" date="2020-08" db="EMBL/GenBank/DDBJ databases">
        <title>Genomic Encyclopedia of Type Strains, Phase IV (KMG-IV): sequencing the most valuable type-strain genomes for metagenomic binning, comparative biology and taxonomic classification.</title>
        <authorList>
            <person name="Goeker M."/>
        </authorList>
    </citation>
    <scope>NUCLEOTIDE SEQUENCE [LARGE SCALE GENOMIC DNA]</scope>
    <source>
        <strain evidence="3 4">DSM 43350</strain>
    </source>
</reference>
<proteinExistence type="predicted"/>
<dbReference type="AlphaFoldDB" id="A0A7W9T7Y8"/>
<protein>
    <submittedName>
        <fullName evidence="3">Uncharacterized protein</fullName>
    </submittedName>
</protein>
<keyword evidence="2" id="KW-1133">Transmembrane helix</keyword>
<name>A0A7W9T7Y8_9ACTN</name>
<evidence type="ECO:0000256" key="1">
    <source>
        <dbReference type="SAM" id="MobiDB-lite"/>
    </source>
</evidence>
<feature type="compositionally biased region" description="Basic and acidic residues" evidence="1">
    <location>
        <begin position="1"/>
        <end position="19"/>
    </location>
</feature>
<evidence type="ECO:0000256" key="2">
    <source>
        <dbReference type="SAM" id="Phobius"/>
    </source>
</evidence>
<dbReference type="RefSeq" id="WP_221341964.1">
    <property type="nucleotide sequence ID" value="NZ_BAAARS010000001.1"/>
</dbReference>
<evidence type="ECO:0000313" key="3">
    <source>
        <dbReference type="EMBL" id="MBB6074612.1"/>
    </source>
</evidence>
<keyword evidence="4" id="KW-1185">Reference proteome</keyword>
<feature type="region of interest" description="Disordered" evidence="1">
    <location>
        <begin position="1"/>
        <end position="81"/>
    </location>
</feature>
<feature type="transmembrane region" description="Helical" evidence="2">
    <location>
        <begin position="174"/>
        <end position="193"/>
    </location>
</feature>
<organism evidence="3 4">
    <name type="scientific">Streptomyces paradoxus</name>
    <dbReference type="NCBI Taxonomy" id="66375"/>
    <lineage>
        <taxon>Bacteria</taxon>
        <taxon>Bacillati</taxon>
        <taxon>Actinomycetota</taxon>
        <taxon>Actinomycetes</taxon>
        <taxon>Kitasatosporales</taxon>
        <taxon>Streptomycetaceae</taxon>
        <taxon>Streptomyces</taxon>
    </lineage>
</organism>
<dbReference type="Proteomes" id="UP000591537">
    <property type="component" value="Unassembled WGS sequence"/>
</dbReference>
<keyword evidence="2" id="KW-0472">Membrane</keyword>